<evidence type="ECO:0000313" key="2">
    <source>
        <dbReference type="EMBL" id="MBC6111312.1"/>
    </source>
</evidence>
<reference evidence="2 3" key="1">
    <citation type="submission" date="2020-08" db="EMBL/GenBank/DDBJ databases">
        <authorList>
            <person name="Sun Q."/>
            <person name="Inoue M."/>
        </authorList>
    </citation>
    <scope>NUCLEOTIDE SEQUENCE [LARGE SCALE GENOMIC DNA]</scope>
    <source>
        <strain evidence="2 3">CCM 8938</strain>
    </source>
</reference>
<organism evidence="2 3">
    <name type="scientific">Pedobacter fastidiosus</name>
    <dbReference type="NCBI Taxonomy" id="2765361"/>
    <lineage>
        <taxon>Bacteria</taxon>
        <taxon>Pseudomonadati</taxon>
        <taxon>Bacteroidota</taxon>
        <taxon>Sphingobacteriia</taxon>
        <taxon>Sphingobacteriales</taxon>
        <taxon>Sphingobacteriaceae</taxon>
        <taxon>Pedobacter</taxon>
    </lineage>
</organism>
<gene>
    <name evidence="2" type="ORF">H7U22_12870</name>
</gene>
<evidence type="ECO:0008006" key="4">
    <source>
        <dbReference type="Google" id="ProtNLM"/>
    </source>
</evidence>
<protein>
    <recommendedName>
        <fullName evidence="4">F5/8 type C domain-containing protein</fullName>
    </recommendedName>
</protein>
<dbReference type="Proteomes" id="UP000652755">
    <property type="component" value="Unassembled WGS sequence"/>
</dbReference>
<proteinExistence type="predicted"/>
<feature type="chain" id="PRO_5045164430" description="F5/8 type C domain-containing protein" evidence="1">
    <location>
        <begin position="27"/>
        <end position="1504"/>
    </location>
</feature>
<sequence length="1504" mass="165459">MTITFTLRVRLLSFIISFLCISFSYAQSSKNSDSAKVKRFAINAVAQLDQNNHYTEYLNPTDLNELPIGLKRTVNNITYKIAISSAVFHSTYAELTVFAKVEIPQKPGSLFFGISGLKLSYEGGIIGDAKLMLLGDIPIDINGGNSKVILKGGFNLSNGQAIDDLTYITMDCKGFKELGLAAEVTFPRNLLIPCDNTGEIIKDETKKVTGSFKTVVKDWNDILVNISLPKFQVNKLNDVVFTVSNATIDLSDTQNSPAIAFPPGYELNYMNYPSPAMWRGVYIQTLEVMLPKAFAKRNSATRISFGANNLIIDNNGVSGSFYGKNILPYNEGSASGWKFSVDEFNVDLEANRLVGAGFKGNIGIPIADKDSLKYEAVITTDNKYWLTVAPKGKIDFSIWKAKVTLDSNSYVKLLVDNNKFLPEANLTGRMDIEAGKDSSSTKSLASFKGIEFRALRLKTVAPYLTVEYFGYKGELKLANFPVSIDNIALTATGANASLAFGLKVTLMDEAFKADTRLHLDSKFVQDNGFQKWKFDKVGLSAIEIKGVDIGGVTLNGMINIMQDDPIYGDGFGGGINIKIKSLGNVDVNVRSIFGRKNFRYWFVDGKAKFGNGVPIAGPLNLEGFSGGVYYRMSKMNQNVNSGSSSLMPEYKPDSAMGLGVKAGVMFNITKSEVANGMVEFEMAFNKNGGLSYIGLFGSAKFMGKIPIVGDLLDEATAVLGDVQDQIQEKLKGLSDALKLEKLESIKKLTIDDPQATARDVRTKVDFTEGLGAYVGISYDFQNKTFHANFDIYINAAMGLLRGVGANNRAGYAVLHFAPKEWYVYMGTPTDPIGIQVGLGSFSIKTQSYFMLGTKIPGSPAPPQEVADILGVDMAQLDYMRDLNALGNGRGFAFGSRLSVETGDITFLILYANFKAGVGFDLMLKEYPDAHCEGSSEPIGIHGWYANAQAYAYLQGELGIKVKLWFLKAKIPIIRAGVAALLQAKLPNPSWFRGYLGVQYNVLGGLIKGRANFKVQLGNECKIVGGGQESPVGINVISDISPKAKEGVDVFAAPQAAFNFPVEKDIPITDEQGTKTFKIKLEKFELTKAGLPIAGRLEWNSGKDAVSFISSEILPPNSDLKVYAKVSFMELKGGSWQTVYMDGKKSEEEKSIDFKTGAAPEIIPLTNVEYSWPVVEQRNFYKSESTAGYVQLKRGQTYLFTVPGFKQNLTFKKENGNAVPVSFAYDETNKRLKFDLPFMDLNSIYTYELVSKSQGSITGSTTTVIQTTTAEGDTTNITNKAAQDVVKEDGGKVILGYTFHSSAFETFGAKVNSISGTVGITNKISSDVISIQNQVNTYEAFDLAELSGTAYTDNKPLLQPIALLDNNYYQQDIYPRNYQQYPIANDIFITNRDTTELGLQPIKSLPISLSYLSNVEQGNFNTQFVNQRLPYIYDLVKIYKSDFLNLQSQVVNRYLGTPQQASYEWLINGYFPFMRQGMYKVQYRFILPDGKIGTTAIVQYNNPIQ</sequence>
<feature type="signal peptide" evidence="1">
    <location>
        <begin position="1"/>
        <end position="26"/>
    </location>
</feature>
<keyword evidence="3" id="KW-1185">Reference proteome</keyword>
<dbReference type="EMBL" id="JACRYL010000010">
    <property type="protein sequence ID" value="MBC6111312.1"/>
    <property type="molecule type" value="Genomic_DNA"/>
</dbReference>
<comment type="caution">
    <text evidence="2">The sequence shown here is derived from an EMBL/GenBank/DDBJ whole genome shotgun (WGS) entry which is preliminary data.</text>
</comment>
<keyword evidence="1" id="KW-0732">Signal</keyword>
<accession>A0ABR7KT77</accession>
<evidence type="ECO:0000313" key="3">
    <source>
        <dbReference type="Proteomes" id="UP000652755"/>
    </source>
</evidence>
<name>A0ABR7KT77_9SPHI</name>
<evidence type="ECO:0000256" key="1">
    <source>
        <dbReference type="SAM" id="SignalP"/>
    </source>
</evidence>
<dbReference type="RefSeq" id="WP_187071770.1">
    <property type="nucleotide sequence ID" value="NZ_JACRYL010000010.1"/>
</dbReference>